<dbReference type="InterPro" id="IPR020904">
    <property type="entry name" value="Sc_DH/Rdtase_CS"/>
</dbReference>
<dbReference type="PANTHER" id="PTHR42760">
    <property type="entry name" value="SHORT-CHAIN DEHYDROGENASES/REDUCTASES FAMILY MEMBER"/>
    <property type="match status" value="1"/>
</dbReference>
<dbReference type="CDD" id="cd05233">
    <property type="entry name" value="SDR_c"/>
    <property type="match status" value="1"/>
</dbReference>
<sequence>MKIVDLLTPPTGLKVIITGGAAGIGAVIAKAFHEVGAQVYICDINASAVDRMKLEYPGMQGGVVDVGIKQHVDRIMDEAISLLGGLDILVNNAGIAGPTGNIEELDADAWEQTISTNLNSQYYFLSKAVPYLKQSGQNPHIIAMSSVAGRLGYPFRTPYASTKWAIVGLMKSLANELGPHNIRVNAILPGVVAGERMDRVIDARAQALDISFESMREQYLEKISLRRMVTMEDVAAMALFLSSRAAVNVTGQAISVDGNVEYL</sequence>
<reference evidence="3 4" key="1">
    <citation type="submission" date="2019-09" db="EMBL/GenBank/DDBJ databases">
        <authorList>
            <person name="Chandra G."/>
            <person name="Truman W A."/>
        </authorList>
    </citation>
    <scope>NUCLEOTIDE SEQUENCE [LARGE SCALE GENOMIC DNA]</scope>
    <source>
        <strain evidence="3">PS712</strain>
    </source>
</reference>
<dbReference type="InterPro" id="IPR002347">
    <property type="entry name" value="SDR_fam"/>
</dbReference>
<dbReference type="Proteomes" id="UP000326018">
    <property type="component" value="Unassembled WGS sequence"/>
</dbReference>
<dbReference type="RefSeq" id="WP_150702527.1">
    <property type="nucleotide sequence ID" value="NZ_CABVIB010000010.1"/>
</dbReference>
<dbReference type="PRINTS" id="PR00080">
    <property type="entry name" value="SDRFAMILY"/>
</dbReference>
<evidence type="ECO:0000313" key="3">
    <source>
        <dbReference type="EMBL" id="VVN98084.1"/>
    </source>
</evidence>
<dbReference type="SUPFAM" id="SSF51735">
    <property type="entry name" value="NAD(P)-binding Rossmann-fold domains"/>
    <property type="match status" value="1"/>
</dbReference>
<dbReference type="PANTHER" id="PTHR42760:SF133">
    <property type="entry name" value="3-OXOACYL-[ACYL-CARRIER-PROTEIN] REDUCTASE"/>
    <property type="match status" value="1"/>
</dbReference>
<dbReference type="GO" id="GO:0016616">
    <property type="term" value="F:oxidoreductase activity, acting on the CH-OH group of donors, NAD or NADP as acceptor"/>
    <property type="evidence" value="ECO:0007669"/>
    <property type="project" value="TreeGrafter"/>
</dbReference>
<dbReference type="NCBIfam" id="NF009466">
    <property type="entry name" value="PRK12826.1-2"/>
    <property type="match status" value="1"/>
</dbReference>
<dbReference type="FunFam" id="3.40.50.720:FF:000084">
    <property type="entry name" value="Short-chain dehydrogenase reductase"/>
    <property type="match status" value="1"/>
</dbReference>
<name>A0A5E7CDF6_PSEFL</name>
<organism evidence="3 4">
    <name type="scientific">Pseudomonas fluorescens</name>
    <dbReference type="NCBI Taxonomy" id="294"/>
    <lineage>
        <taxon>Bacteria</taxon>
        <taxon>Pseudomonadati</taxon>
        <taxon>Pseudomonadota</taxon>
        <taxon>Gammaproteobacteria</taxon>
        <taxon>Pseudomonadales</taxon>
        <taxon>Pseudomonadaceae</taxon>
        <taxon>Pseudomonas</taxon>
    </lineage>
</organism>
<dbReference type="AlphaFoldDB" id="A0A5E7CDF6"/>
<dbReference type="EC" id="1.1.1.391" evidence="3"/>
<dbReference type="PRINTS" id="PR00081">
    <property type="entry name" value="GDHRDH"/>
</dbReference>
<keyword evidence="2 3" id="KW-0560">Oxidoreductase</keyword>
<proteinExistence type="inferred from homology"/>
<gene>
    <name evidence="3" type="ORF">PS712_02436</name>
</gene>
<dbReference type="EMBL" id="CABVIB010000010">
    <property type="protein sequence ID" value="VVN98084.1"/>
    <property type="molecule type" value="Genomic_DNA"/>
</dbReference>
<dbReference type="Gene3D" id="3.40.50.720">
    <property type="entry name" value="NAD(P)-binding Rossmann-like Domain"/>
    <property type="match status" value="1"/>
</dbReference>
<dbReference type="InterPro" id="IPR036291">
    <property type="entry name" value="NAD(P)-bd_dom_sf"/>
</dbReference>
<dbReference type="Pfam" id="PF13561">
    <property type="entry name" value="adh_short_C2"/>
    <property type="match status" value="1"/>
</dbReference>
<accession>A0A5E7CDF6</accession>
<comment type="similarity">
    <text evidence="1">Belongs to the short-chain dehydrogenases/reductases (SDR) family.</text>
</comment>
<dbReference type="PROSITE" id="PS00061">
    <property type="entry name" value="ADH_SHORT"/>
    <property type="match status" value="1"/>
</dbReference>
<evidence type="ECO:0000256" key="1">
    <source>
        <dbReference type="ARBA" id="ARBA00006484"/>
    </source>
</evidence>
<dbReference type="OrthoDB" id="9806974at2"/>
<evidence type="ECO:0000256" key="2">
    <source>
        <dbReference type="ARBA" id="ARBA00023002"/>
    </source>
</evidence>
<protein>
    <submittedName>
        <fullName evidence="3">3-beta-hydroxycholanate 3-dehydrogenase (NAD(+)) 2</fullName>
        <ecNumber evidence="3">1.1.1.391</ecNumber>
    </submittedName>
</protein>
<evidence type="ECO:0000313" key="4">
    <source>
        <dbReference type="Proteomes" id="UP000326018"/>
    </source>
</evidence>